<dbReference type="AlphaFoldDB" id="A0A0C5VR92"/>
<dbReference type="HOGENOM" id="CLU_074944_2_0_6"/>
<dbReference type="SMART" id="SM00841">
    <property type="entry name" value="Elong-fact-P_C"/>
    <property type="match status" value="1"/>
</dbReference>
<dbReference type="PANTHER" id="PTHR30053:SF14">
    <property type="entry name" value="TRANSLATION ELONGATION FACTOR KOW-LIKE DOMAIN-CONTAINING PROTEIN"/>
    <property type="match status" value="1"/>
</dbReference>
<dbReference type="STRING" id="1445510.YC6258_04719"/>
<proteinExistence type="inferred from homology"/>
<evidence type="ECO:0000259" key="2">
    <source>
        <dbReference type="SMART" id="SM00841"/>
    </source>
</evidence>
<dbReference type="InterPro" id="IPR013185">
    <property type="entry name" value="Transl_elong_KOW-like"/>
</dbReference>
<keyword evidence="4" id="KW-0648">Protein biosynthesis</keyword>
<dbReference type="Pfam" id="PF09285">
    <property type="entry name" value="Elong-fact-P_C"/>
    <property type="match status" value="1"/>
</dbReference>
<dbReference type="GO" id="GO:0003746">
    <property type="term" value="F:translation elongation factor activity"/>
    <property type="evidence" value="ECO:0007669"/>
    <property type="project" value="UniProtKB-KW"/>
</dbReference>
<gene>
    <name evidence="4" type="ORF">YC6258_04719</name>
</gene>
<accession>A0A0C5VR92</accession>
<dbReference type="GO" id="GO:0003743">
    <property type="term" value="F:translation initiation factor activity"/>
    <property type="evidence" value="ECO:0007669"/>
    <property type="project" value="UniProtKB-KW"/>
</dbReference>
<dbReference type="EMBL" id="CP007142">
    <property type="protein sequence ID" value="AJQ96751.1"/>
    <property type="molecule type" value="Genomic_DNA"/>
</dbReference>
<evidence type="ECO:0000259" key="3">
    <source>
        <dbReference type="SMART" id="SM01185"/>
    </source>
</evidence>
<reference evidence="4 5" key="1">
    <citation type="submission" date="2014-01" db="EMBL/GenBank/DDBJ databases">
        <title>Full genme sequencing of cellulolytic bacterium Gynuella sunshinyii YC6258T gen. nov., sp. nov.</title>
        <authorList>
            <person name="Khan H."/>
            <person name="Chung E.J."/>
            <person name="Chung Y.R."/>
        </authorList>
    </citation>
    <scope>NUCLEOTIDE SEQUENCE [LARGE SCALE GENOMIC DNA]</scope>
    <source>
        <strain evidence="4 5">YC6258</strain>
    </source>
</reference>
<comment type="similarity">
    <text evidence="1">Belongs to the elongation factor P family.</text>
</comment>
<dbReference type="Gene3D" id="2.30.30.30">
    <property type="match status" value="1"/>
</dbReference>
<dbReference type="SUPFAM" id="SSF50249">
    <property type="entry name" value="Nucleic acid-binding proteins"/>
    <property type="match status" value="2"/>
</dbReference>
<keyword evidence="5" id="KW-1185">Reference proteome</keyword>
<dbReference type="GO" id="GO:0043043">
    <property type="term" value="P:peptide biosynthetic process"/>
    <property type="evidence" value="ECO:0007669"/>
    <property type="project" value="InterPro"/>
</dbReference>
<protein>
    <submittedName>
        <fullName evidence="4">Translation elongation factor P (EF-P)/translation initiation factor 5A (EIF-5A)</fullName>
    </submittedName>
</protein>
<dbReference type="InterPro" id="IPR020599">
    <property type="entry name" value="Transl_elong_fac_P/YeiP"/>
</dbReference>
<dbReference type="SUPFAM" id="SSF50104">
    <property type="entry name" value="Translation proteins SH3-like domain"/>
    <property type="match status" value="1"/>
</dbReference>
<dbReference type="InterPro" id="IPR012340">
    <property type="entry name" value="NA-bd_OB-fold"/>
</dbReference>
<dbReference type="NCBIfam" id="NF001810">
    <property type="entry name" value="PRK00529.1"/>
    <property type="match status" value="1"/>
</dbReference>
<feature type="domain" description="Elongation factor P C-terminal" evidence="2">
    <location>
        <begin position="132"/>
        <end position="187"/>
    </location>
</feature>
<sequence>MARAAELKPGKICEINGKQYFVKSVEVKSPSARGAATLYKFVFNEILTKQKYEETFKGDDIVGDVDYMTRSLQCLFSDGEQFTFMDVEDYSQYVLNNDELGEQVSWLQDGMEGIIGMFVNDALLGIQLPNTVIRKVLDTAPRMKGATATKSAKPAKIEGGISVNVPDYIENEEMIKVNTQTYEFISRA</sequence>
<dbReference type="RefSeq" id="WP_044618685.1">
    <property type="nucleotide sequence ID" value="NZ_CP007142.1"/>
</dbReference>
<dbReference type="Pfam" id="PF01132">
    <property type="entry name" value="EFP"/>
    <property type="match status" value="1"/>
</dbReference>
<evidence type="ECO:0000256" key="1">
    <source>
        <dbReference type="ARBA" id="ARBA00009479"/>
    </source>
</evidence>
<dbReference type="InterPro" id="IPR008991">
    <property type="entry name" value="Translation_prot_SH3-like_sf"/>
</dbReference>
<organism evidence="4 5">
    <name type="scientific">Gynuella sunshinyii YC6258</name>
    <dbReference type="NCBI Taxonomy" id="1445510"/>
    <lineage>
        <taxon>Bacteria</taxon>
        <taxon>Pseudomonadati</taxon>
        <taxon>Pseudomonadota</taxon>
        <taxon>Gammaproteobacteria</taxon>
        <taxon>Oceanospirillales</taxon>
        <taxon>Saccharospirillaceae</taxon>
        <taxon>Gynuella</taxon>
    </lineage>
</organism>
<feature type="domain" description="Translation elongation factor P/YeiP central" evidence="3">
    <location>
        <begin position="69"/>
        <end position="124"/>
    </location>
</feature>
<dbReference type="Pfam" id="PF08207">
    <property type="entry name" value="EFP_N"/>
    <property type="match status" value="1"/>
</dbReference>
<dbReference type="GO" id="GO:0005829">
    <property type="term" value="C:cytosol"/>
    <property type="evidence" value="ECO:0007669"/>
    <property type="project" value="UniProtKB-ARBA"/>
</dbReference>
<dbReference type="Proteomes" id="UP000032266">
    <property type="component" value="Chromosome"/>
</dbReference>
<dbReference type="InterPro" id="IPR001059">
    <property type="entry name" value="Transl_elong_P/YeiP_cen"/>
</dbReference>
<dbReference type="InterPro" id="IPR014722">
    <property type="entry name" value="Rib_uL2_dom2"/>
</dbReference>
<dbReference type="FunFam" id="2.40.50.140:FF:000004">
    <property type="entry name" value="Elongation factor P"/>
    <property type="match status" value="1"/>
</dbReference>
<keyword evidence="4" id="KW-0251">Elongation factor</keyword>
<dbReference type="SMART" id="SM01185">
    <property type="entry name" value="EFP"/>
    <property type="match status" value="1"/>
</dbReference>
<evidence type="ECO:0000313" key="5">
    <source>
        <dbReference type="Proteomes" id="UP000032266"/>
    </source>
</evidence>
<evidence type="ECO:0000313" key="4">
    <source>
        <dbReference type="EMBL" id="AJQ96751.1"/>
    </source>
</evidence>
<dbReference type="InterPro" id="IPR015365">
    <property type="entry name" value="Elong-fact-P_C"/>
</dbReference>
<name>A0A0C5VR92_9GAMM</name>
<dbReference type="PATRIC" id="fig|1445510.3.peg.4682"/>
<dbReference type="OrthoDB" id="5599402at2"/>
<dbReference type="PIRSF" id="PIRSF005901">
    <property type="entry name" value="EF-P"/>
    <property type="match status" value="1"/>
</dbReference>
<dbReference type="KEGG" id="gsn:YC6258_04719"/>
<dbReference type="PANTHER" id="PTHR30053">
    <property type="entry name" value="ELONGATION FACTOR P"/>
    <property type="match status" value="1"/>
</dbReference>
<keyword evidence="4" id="KW-0396">Initiation factor</keyword>
<dbReference type="Gene3D" id="2.40.50.140">
    <property type="entry name" value="Nucleic acid-binding proteins"/>
    <property type="match status" value="2"/>
</dbReference>